<evidence type="ECO:0000256" key="3">
    <source>
        <dbReference type="ARBA" id="ARBA00022630"/>
    </source>
</evidence>
<keyword evidence="3" id="KW-0285">Flavoprotein</keyword>
<keyword evidence="8" id="KW-0411">Iron-sulfur</keyword>
<evidence type="ECO:0000259" key="9">
    <source>
        <dbReference type="Pfam" id="PF01134"/>
    </source>
</evidence>
<feature type="domain" description="MnmG N-terminal" evidence="9">
    <location>
        <begin position="3"/>
        <end position="223"/>
    </location>
</feature>
<evidence type="ECO:0000256" key="8">
    <source>
        <dbReference type="ARBA" id="ARBA00023014"/>
    </source>
</evidence>
<dbReference type="InterPro" id="IPR039650">
    <property type="entry name" value="HdrA-like"/>
</dbReference>
<evidence type="ECO:0000256" key="7">
    <source>
        <dbReference type="ARBA" id="ARBA00023004"/>
    </source>
</evidence>
<dbReference type="PANTHER" id="PTHR43498:SF1">
    <property type="entry name" value="COB--COM HETERODISULFIDE REDUCTASE IRON-SULFUR SUBUNIT A"/>
    <property type="match status" value="1"/>
</dbReference>
<keyword evidence="4" id="KW-0479">Metal-binding</keyword>
<sequence>MVKVVVAGGGWAGCAAALSAAKAGADVMLIERTDLLLGTGLVGGIFRNNGRYTAAEESIAMGGGDLFVVMDANSRHRGISFPGHNHASLYDVTTMEPLVKKVLQNYNIEIKTKVRVVDVIKYGKIIKSIVLDDDTVVHGDAFIDTTGSAGPMGNCLTYGNGCAMCILRCPAFGPRISLTAKAEVKEIMGRKADGSYGAMSGSCKLNKDSLSLEIREQLESTGVVVLPLPEAIQKTGTLDKKACSQYAVKEYAANLILLDTGHAKLMTSYFALDDLRTIPGLERARYEDPYAGGLGNSMRYLGIAPCNNFLKVEGVDNLFCAGEKSAVLVGHTEAIVTGLLAGHNAVRHCLDMQYLEIPSTLVIGDFIAYVHEKMATEEGLRLRYTFSGSVYFERMKSLELYSTNRSVIKERVGNERLTDIYNTCLV</sequence>
<keyword evidence="6" id="KW-0560">Oxidoreductase</keyword>
<dbReference type="AlphaFoldDB" id="A0A644T268"/>
<dbReference type="GO" id="GO:0046872">
    <property type="term" value="F:metal ion binding"/>
    <property type="evidence" value="ECO:0007669"/>
    <property type="project" value="UniProtKB-KW"/>
</dbReference>
<dbReference type="PANTHER" id="PTHR43498">
    <property type="entry name" value="FERREDOXIN:COB-COM HETERODISULFIDE REDUCTASE SUBUNIT A"/>
    <property type="match status" value="1"/>
</dbReference>
<evidence type="ECO:0000256" key="6">
    <source>
        <dbReference type="ARBA" id="ARBA00023002"/>
    </source>
</evidence>
<reference evidence="10" key="1">
    <citation type="submission" date="2019-08" db="EMBL/GenBank/DDBJ databases">
        <authorList>
            <person name="Kucharzyk K."/>
            <person name="Murdoch R.W."/>
            <person name="Higgins S."/>
            <person name="Loffler F."/>
        </authorList>
    </citation>
    <scope>NUCLEOTIDE SEQUENCE</scope>
</reference>
<name>A0A644T268_9ZZZZ</name>
<dbReference type="GO" id="GO:0032259">
    <property type="term" value="P:methylation"/>
    <property type="evidence" value="ECO:0007669"/>
    <property type="project" value="UniProtKB-KW"/>
</dbReference>
<keyword evidence="2" id="KW-0004">4Fe-4S</keyword>
<accession>A0A644T268</accession>
<proteinExistence type="predicted"/>
<evidence type="ECO:0000256" key="4">
    <source>
        <dbReference type="ARBA" id="ARBA00022723"/>
    </source>
</evidence>
<dbReference type="EMBL" id="VSSQ01000012">
    <property type="protein sequence ID" value="MPL60312.1"/>
    <property type="molecule type" value="Genomic_DNA"/>
</dbReference>
<dbReference type="SUPFAM" id="SSF51905">
    <property type="entry name" value="FAD/NAD(P)-binding domain"/>
    <property type="match status" value="1"/>
</dbReference>
<dbReference type="EC" id="2.1.1.74" evidence="10"/>
<dbReference type="InterPro" id="IPR040131">
    <property type="entry name" value="MnmG_N"/>
</dbReference>
<dbReference type="Gene3D" id="3.50.50.60">
    <property type="entry name" value="FAD/NAD(P)-binding domain"/>
    <property type="match status" value="2"/>
</dbReference>
<keyword evidence="7" id="KW-0408">Iron</keyword>
<organism evidence="10">
    <name type="scientific">bioreactor metagenome</name>
    <dbReference type="NCBI Taxonomy" id="1076179"/>
    <lineage>
        <taxon>unclassified sequences</taxon>
        <taxon>metagenomes</taxon>
        <taxon>ecological metagenomes</taxon>
    </lineage>
</organism>
<dbReference type="InterPro" id="IPR036188">
    <property type="entry name" value="FAD/NAD-bd_sf"/>
</dbReference>
<comment type="caution">
    <text evidence="10">The sequence shown here is derived from an EMBL/GenBank/DDBJ whole genome shotgun (WGS) entry which is preliminary data.</text>
</comment>
<dbReference type="GO" id="GO:0016491">
    <property type="term" value="F:oxidoreductase activity"/>
    <property type="evidence" value="ECO:0007669"/>
    <property type="project" value="UniProtKB-KW"/>
</dbReference>
<evidence type="ECO:0000256" key="1">
    <source>
        <dbReference type="ARBA" id="ARBA00001974"/>
    </source>
</evidence>
<keyword evidence="5" id="KW-0274">FAD</keyword>
<dbReference type="GO" id="GO:0047151">
    <property type="term" value="F:tRNA (uracil(54)-C5)-methyltransferase activity, 5,10-methylenetetrahydrofolate-dependent"/>
    <property type="evidence" value="ECO:0007669"/>
    <property type="project" value="UniProtKB-EC"/>
</dbReference>
<dbReference type="Pfam" id="PF01134">
    <property type="entry name" value="GIDA"/>
    <property type="match status" value="2"/>
</dbReference>
<keyword evidence="10" id="KW-0808">Transferase</keyword>
<evidence type="ECO:0000256" key="2">
    <source>
        <dbReference type="ARBA" id="ARBA00022485"/>
    </source>
</evidence>
<evidence type="ECO:0000313" key="10">
    <source>
        <dbReference type="EMBL" id="MPL60312.1"/>
    </source>
</evidence>
<dbReference type="GO" id="GO:0051539">
    <property type="term" value="F:4 iron, 4 sulfur cluster binding"/>
    <property type="evidence" value="ECO:0007669"/>
    <property type="project" value="UniProtKB-KW"/>
</dbReference>
<protein>
    <submittedName>
        <fullName evidence="10">Methylenetetrahydrofolate--tRNA-(Uracil-5-)-methyltransferase TrmFO</fullName>
        <ecNumber evidence="10">2.1.1.74</ecNumber>
    </submittedName>
</protein>
<keyword evidence="10" id="KW-0489">Methyltransferase</keyword>
<feature type="domain" description="MnmG N-terminal" evidence="9">
    <location>
        <begin position="275"/>
        <end position="351"/>
    </location>
</feature>
<comment type="cofactor">
    <cofactor evidence="1">
        <name>FAD</name>
        <dbReference type="ChEBI" id="CHEBI:57692"/>
    </cofactor>
</comment>
<evidence type="ECO:0000256" key="5">
    <source>
        <dbReference type="ARBA" id="ARBA00022827"/>
    </source>
</evidence>
<gene>
    <name evidence="10" type="primary">trmFO_1</name>
    <name evidence="10" type="ORF">SDC9_05870</name>
</gene>